<protein>
    <submittedName>
        <fullName evidence="1">Uncharacterized protein</fullName>
    </submittedName>
</protein>
<proteinExistence type="predicted"/>
<gene>
    <name evidence="1" type="ORF">MRATA1EN22A_LOCUS8196</name>
</gene>
<dbReference type="EMBL" id="OX596103">
    <property type="protein sequence ID" value="CAM9840545.1"/>
    <property type="molecule type" value="Genomic_DNA"/>
</dbReference>
<sequence>MSLEVDFPQSLQMSRSHVGSKNRPLPTFMWVNEVTAQVTYPTWKTDPPALSPACLLNLTCEPPSGCGAGDVVAPCPRGPPIVPTQTWGPASAPAAASPRKSGPKSPGYSPGADQGPVTLNRPPSLPDTGPPPLCKPSTPPPQPLPATFPSPQGTLPEQGLSYLHDLSLKLTSFSPEKVIFQVVSLTHRMLHRTLRGLQPDTNHDLV</sequence>
<reference evidence="1" key="2">
    <citation type="submission" date="2025-03" db="EMBL/GenBank/DDBJ databases">
        <authorList>
            <consortium name="ELIXIR-Norway"/>
            <consortium name="Elixir Norway"/>
        </authorList>
    </citation>
    <scope>NUCLEOTIDE SEQUENCE</scope>
</reference>
<accession>A0AC59YNF5</accession>
<reference evidence="1" key="1">
    <citation type="submission" date="2023-05" db="EMBL/GenBank/DDBJ databases">
        <authorList>
            <consortium name="ELIXIR-Norway"/>
        </authorList>
    </citation>
    <scope>NUCLEOTIDE SEQUENCE</scope>
</reference>
<evidence type="ECO:0000313" key="2">
    <source>
        <dbReference type="Proteomes" id="UP001162501"/>
    </source>
</evidence>
<dbReference type="Proteomes" id="UP001162501">
    <property type="component" value="Chromosome 19"/>
</dbReference>
<name>A0AC59YNF5_RANTA</name>
<evidence type="ECO:0000313" key="1">
    <source>
        <dbReference type="EMBL" id="CAM9840545.1"/>
    </source>
</evidence>
<organism evidence="1 2">
    <name type="scientific">Rangifer tarandus platyrhynchus</name>
    <name type="common">Svalbard reindeer</name>
    <dbReference type="NCBI Taxonomy" id="3082113"/>
    <lineage>
        <taxon>Eukaryota</taxon>
        <taxon>Metazoa</taxon>
        <taxon>Chordata</taxon>
        <taxon>Craniata</taxon>
        <taxon>Vertebrata</taxon>
        <taxon>Euteleostomi</taxon>
        <taxon>Mammalia</taxon>
        <taxon>Eutheria</taxon>
        <taxon>Laurasiatheria</taxon>
        <taxon>Artiodactyla</taxon>
        <taxon>Ruminantia</taxon>
        <taxon>Pecora</taxon>
        <taxon>Cervidae</taxon>
        <taxon>Odocoileinae</taxon>
        <taxon>Rangifer</taxon>
    </lineage>
</organism>